<dbReference type="GeneID" id="63823561"/>
<proteinExistence type="predicted"/>
<dbReference type="Proteomes" id="UP000076871">
    <property type="component" value="Unassembled WGS sequence"/>
</dbReference>
<organism evidence="1 2">
    <name type="scientific">Laetiporus sulphureus 93-53</name>
    <dbReference type="NCBI Taxonomy" id="1314785"/>
    <lineage>
        <taxon>Eukaryota</taxon>
        <taxon>Fungi</taxon>
        <taxon>Dikarya</taxon>
        <taxon>Basidiomycota</taxon>
        <taxon>Agaricomycotina</taxon>
        <taxon>Agaricomycetes</taxon>
        <taxon>Polyporales</taxon>
        <taxon>Laetiporus</taxon>
    </lineage>
</organism>
<dbReference type="InterPro" id="IPR032675">
    <property type="entry name" value="LRR_dom_sf"/>
</dbReference>
<dbReference type="STRING" id="1314785.A0A165D0F4"/>
<gene>
    <name evidence="1" type="ORF">LAESUDRAFT_703852</name>
</gene>
<keyword evidence="2" id="KW-1185">Reference proteome</keyword>
<evidence type="ECO:0000313" key="2">
    <source>
        <dbReference type="Proteomes" id="UP000076871"/>
    </source>
</evidence>
<dbReference type="OrthoDB" id="2769405at2759"/>
<reference evidence="1 2" key="1">
    <citation type="journal article" date="2016" name="Mol. Biol. Evol.">
        <title>Comparative Genomics of Early-Diverging Mushroom-Forming Fungi Provides Insights into the Origins of Lignocellulose Decay Capabilities.</title>
        <authorList>
            <person name="Nagy L.G."/>
            <person name="Riley R."/>
            <person name="Tritt A."/>
            <person name="Adam C."/>
            <person name="Daum C."/>
            <person name="Floudas D."/>
            <person name="Sun H."/>
            <person name="Yadav J.S."/>
            <person name="Pangilinan J."/>
            <person name="Larsson K.H."/>
            <person name="Matsuura K."/>
            <person name="Barry K."/>
            <person name="Labutti K."/>
            <person name="Kuo R."/>
            <person name="Ohm R.A."/>
            <person name="Bhattacharya S.S."/>
            <person name="Shirouzu T."/>
            <person name="Yoshinaga Y."/>
            <person name="Martin F.M."/>
            <person name="Grigoriev I.V."/>
            <person name="Hibbett D.S."/>
        </authorList>
    </citation>
    <scope>NUCLEOTIDE SEQUENCE [LARGE SCALE GENOMIC DNA]</scope>
    <source>
        <strain evidence="1 2">93-53</strain>
    </source>
</reference>
<dbReference type="InParanoid" id="A0A165D0F4"/>
<dbReference type="AlphaFoldDB" id="A0A165D0F4"/>
<dbReference type="RefSeq" id="XP_040761625.1">
    <property type="nucleotide sequence ID" value="XM_040906532.1"/>
</dbReference>
<sequence>MHDCLRIREVLEVIIEHAYYQQDARGDETVGTQTVLALALTCRSFLETALDKLWETQENLVPLMKTLPRHAWIIYGKDIVTLVFPLQPVDWNRFDSYAKRIKVLGLHSRHTRLLLNLRLLDAFIAQHPEDSPLLPNLRRLHWASDNMNKQAFSYARLFIVPSLKCLQLDFASHFRMVDEQKTLSSFLYLVQQRCQAFTTFAIDVIPFDRLSSMSLISSWANHRKYVPRLSKHDIICILSMPYLREVQLWIGSIEDIPAMSEVPDTGPSPSLRVLKCHCRSLDIARALLDILPPRCLEALSVSLEQRPQPRLLREFFLDLQQICSPKLHALQLFDTQQPEVAVWERSRRHPQLSVGAETLAPLLAFSQLRILEINCSSLYQLDDAALIGLARSFPLLAHLELGVLHGWNGPSQVTFNALNMLNALCPDLHKLGLALDLTSAAAGITGTECVEPSQSARVPNARITRVHLTDSKILYAEAAAVGVQLVTLFPNLMRIATRPLPNPQTEPLRPFAEEEGERESLWQAVADKFWRKVEAEVAARQRRRVNIPSPLVNFCG</sequence>
<evidence type="ECO:0000313" key="1">
    <source>
        <dbReference type="EMBL" id="KZT03885.1"/>
    </source>
</evidence>
<dbReference type="Gene3D" id="3.80.10.10">
    <property type="entry name" value="Ribonuclease Inhibitor"/>
    <property type="match status" value="1"/>
</dbReference>
<dbReference type="EMBL" id="KV427640">
    <property type="protein sequence ID" value="KZT03885.1"/>
    <property type="molecule type" value="Genomic_DNA"/>
</dbReference>
<evidence type="ECO:0008006" key="3">
    <source>
        <dbReference type="Google" id="ProtNLM"/>
    </source>
</evidence>
<accession>A0A165D0F4</accession>
<protein>
    <recommendedName>
        <fullName evidence="3">F-box domain-containing protein</fullName>
    </recommendedName>
</protein>
<name>A0A165D0F4_9APHY</name>